<evidence type="ECO:0000256" key="1">
    <source>
        <dbReference type="ARBA" id="ARBA00004844"/>
    </source>
</evidence>
<evidence type="ECO:0000256" key="9">
    <source>
        <dbReference type="ARBA" id="ARBA00050687"/>
    </source>
</evidence>
<evidence type="ECO:0000256" key="2">
    <source>
        <dbReference type="ARBA" id="ARBA00004954"/>
    </source>
</evidence>
<dbReference type="RefSeq" id="WP_210509387.1">
    <property type="nucleotide sequence ID" value="NZ_JAFIDN010000001.1"/>
</dbReference>
<dbReference type="GO" id="GO:0004643">
    <property type="term" value="F:phosphoribosylaminoimidazolecarboxamide formyltransferase activity"/>
    <property type="evidence" value="ECO:0007669"/>
    <property type="project" value="UniProtKB-UniRule"/>
</dbReference>
<dbReference type="InterPro" id="IPR036914">
    <property type="entry name" value="MGS-like_dom_sf"/>
</dbReference>
<protein>
    <recommendedName>
        <fullName evidence="10">Bifunctional purine biosynthesis protein PurH</fullName>
    </recommendedName>
    <domain>
        <recommendedName>
            <fullName evidence="10">Phosphoribosylaminoimidazolecarboxamide formyltransferase</fullName>
            <ecNumber evidence="10">2.1.2.3</ecNumber>
        </recommendedName>
        <alternativeName>
            <fullName evidence="10">AICAR transformylase</fullName>
        </alternativeName>
    </domain>
    <domain>
        <recommendedName>
            <fullName evidence="10">IMP cyclohydrolase</fullName>
            <ecNumber evidence="10">3.5.4.10</ecNumber>
        </recommendedName>
        <alternativeName>
            <fullName evidence="10">ATIC</fullName>
        </alternativeName>
        <alternativeName>
            <fullName evidence="10">IMP synthase</fullName>
        </alternativeName>
        <alternativeName>
            <fullName evidence="10">Inosinicase</fullName>
        </alternativeName>
    </domain>
</protein>
<dbReference type="NCBIfam" id="NF002049">
    <property type="entry name" value="PRK00881.1"/>
    <property type="match status" value="1"/>
</dbReference>
<dbReference type="SMART" id="SM00798">
    <property type="entry name" value="AICARFT_IMPCHas"/>
    <property type="match status" value="1"/>
</dbReference>
<dbReference type="FunFam" id="3.40.50.1380:FF:000001">
    <property type="entry name" value="Bifunctional purine biosynthesis protein PurH"/>
    <property type="match status" value="1"/>
</dbReference>
<name>A0A8J7S6F8_9BACT</name>
<keyword evidence="13" id="KW-1185">Reference proteome</keyword>
<evidence type="ECO:0000313" key="13">
    <source>
        <dbReference type="Proteomes" id="UP000673975"/>
    </source>
</evidence>
<dbReference type="FunFam" id="3.40.140.20:FF:000001">
    <property type="entry name" value="Bifunctional purine biosynthesis protein PurH"/>
    <property type="match status" value="1"/>
</dbReference>
<dbReference type="Proteomes" id="UP000673975">
    <property type="component" value="Unassembled WGS sequence"/>
</dbReference>
<dbReference type="Pfam" id="PF02142">
    <property type="entry name" value="MGS"/>
    <property type="match status" value="1"/>
</dbReference>
<dbReference type="EC" id="3.5.4.10" evidence="10"/>
<dbReference type="InterPro" id="IPR011607">
    <property type="entry name" value="MGS-like_dom"/>
</dbReference>
<dbReference type="PROSITE" id="PS51855">
    <property type="entry name" value="MGS"/>
    <property type="match status" value="1"/>
</dbReference>
<dbReference type="Pfam" id="PF01808">
    <property type="entry name" value="AICARFT_IMPCHas"/>
    <property type="match status" value="1"/>
</dbReference>
<comment type="domain">
    <text evidence="10">The IMP cyclohydrolase activity resides in the N-terminal region.</text>
</comment>
<reference evidence="12" key="1">
    <citation type="submission" date="2021-02" db="EMBL/GenBank/DDBJ databases">
        <title>Natronogracilivirga saccharolytica gen. nov. sp. nov. a new anaerobic, haloalkiliphilic carbohydrate-fermenting bacterium from soda lake and proposing of Cyclonatronumiaceae fam. nov. in the phylum Balneolaeota.</title>
        <authorList>
            <person name="Zhilina T.N."/>
            <person name="Sorokin D.Y."/>
            <person name="Zavarzina D.G."/>
            <person name="Toshchakov S.V."/>
            <person name="Kublanov I.V."/>
        </authorList>
    </citation>
    <scope>NUCLEOTIDE SEQUENCE</scope>
    <source>
        <strain evidence="12">Z-1702</strain>
    </source>
</reference>
<evidence type="ECO:0000256" key="8">
    <source>
        <dbReference type="ARBA" id="ARBA00050488"/>
    </source>
</evidence>
<gene>
    <name evidence="10 12" type="primary">purH</name>
    <name evidence="12" type="ORF">NATSA_00605</name>
</gene>
<dbReference type="AlphaFoldDB" id="A0A8J7S6F8"/>
<dbReference type="UniPathway" id="UPA00074">
    <property type="reaction ID" value="UER00133"/>
</dbReference>
<dbReference type="InterPro" id="IPR024051">
    <property type="entry name" value="AICAR_Tfase_dup_dom_sf"/>
</dbReference>
<proteinExistence type="inferred from homology"/>
<dbReference type="InterPro" id="IPR002695">
    <property type="entry name" value="PurH-like"/>
</dbReference>
<keyword evidence="6 10" id="KW-0378">Hydrolase</keyword>
<comment type="pathway">
    <text evidence="1 10">Purine metabolism; IMP biosynthesis via de novo pathway; IMP from 5-formamido-1-(5-phospho-D-ribosyl)imidazole-4-carboxamide: step 1/1.</text>
</comment>
<dbReference type="SUPFAM" id="SSF52335">
    <property type="entry name" value="Methylglyoxal synthase-like"/>
    <property type="match status" value="1"/>
</dbReference>
<dbReference type="EMBL" id="JAFIDN010000001">
    <property type="protein sequence ID" value="MBP3191153.1"/>
    <property type="molecule type" value="Genomic_DNA"/>
</dbReference>
<dbReference type="PIRSF" id="PIRSF000414">
    <property type="entry name" value="AICARFT_IMPCHas"/>
    <property type="match status" value="1"/>
</dbReference>
<dbReference type="SUPFAM" id="SSF53927">
    <property type="entry name" value="Cytidine deaminase-like"/>
    <property type="match status" value="1"/>
</dbReference>
<comment type="catalytic activity">
    <reaction evidence="9 10">
        <text>IMP + H2O = 5-formamido-1-(5-phospho-D-ribosyl)imidazole-4-carboxamide</text>
        <dbReference type="Rhea" id="RHEA:18445"/>
        <dbReference type="ChEBI" id="CHEBI:15377"/>
        <dbReference type="ChEBI" id="CHEBI:58053"/>
        <dbReference type="ChEBI" id="CHEBI:58467"/>
        <dbReference type="EC" id="3.5.4.10"/>
    </reaction>
</comment>
<dbReference type="EC" id="2.1.2.3" evidence="10"/>
<keyword evidence="4 10" id="KW-0808">Transferase</keyword>
<dbReference type="Gene3D" id="3.40.140.20">
    <property type="match status" value="2"/>
</dbReference>
<comment type="similarity">
    <text evidence="3 10">Belongs to the PurH family.</text>
</comment>
<comment type="pathway">
    <text evidence="2 10">Purine metabolism; IMP biosynthesis via de novo pathway; 5-formamido-1-(5-phospho-D-ribosyl)imidazole-4-carboxamide from 5-amino-1-(5-phospho-D-ribosyl)imidazole-4-carboxamide (10-formyl THF route): step 1/1.</text>
</comment>
<dbReference type="GO" id="GO:0006189">
    <property type="term" value="P:'de novo' IMP biosynthetic process"/>
    <property type="evidence" value="ECO:0007669"/>
    <property type="project" value="UniProtKB-UniRule"/>
</dbReference>
<dbReference type="Gene3D" id="3.40.50.1380">
    <property type="entry name" value="Methylglyoxal synthase-like domain"/>
    <property type="match status" value="1"/>
</dbReference>
<feature type="domain" description="MGS-like" evidence="11">
    <location>
        <begin position="6"/>
        <end position="156"/>
    </location>
</feature>
<evidence type="ECO:0000256" key="7">
    <source>
        <dbReference type="ARBA" id="ARBA00023268"/>
    </source>
</evidence>
<comment type="catalytic activity">
    <reaction evidence="8 10">
        <text>(6R)-10-formyltetrahydrofolate + 5-amino-1-(5-phospho-beta-D-ribosyl)imidazole-4-carboxamide = 5-formamido-1-(5-phospho-D-ribosyl)imidazole-4-carboxamide + (6S)-5,6,7,8-tetrahydrofolate</text>
        <dbReference type="Rhea" id="RHEA:22192"/>
        <dbReference type="ChEBI" id="CHEBI:57453"/>
        <dbReference type="ChEBI" id="CHEBI:58467"/>
        <dbReference type="ChEBI" id="CHEBI:58475"/>
        <dbReference type="ChEBI" id="CHEBI:195366"/>
        <dbReference type="EC" id="2.1.2.3"/>
    </reaction>
</comment>
<dbReference type="GO" id="GO:0005829">
    <property type="term" value="C:cytosol"/>
    <property type="evidence" value="ECO:0007669"/>
    <property type="project" value="TreeGrafter"/>
</dbReference>
<dbReference type="SMART" id="SM00851">
    <property type="entry name" value="MGS"/>
    <property type="match status" value="1"/>
</dbReference>
<dbReference type="InterPro" id="IPR016193">
    <property type="entry name" value="Cytidine_deaminase-like"/>
</dbReference>
<evidence type="ECO:0000259" key="11">
    <source>
        <dbReference type="PROSITE" id="PS51855"/>
    </source>
</evidence>
<evidence type="ECO:0000313" key="12">
    <source>
        <dbReference type="EMBL" id="MBP3191153.1"/>
    </source>
</evidence>
<evidence type="ECO:0000256" key="5">
    <source>
        <dbReference type="ARBA" id="ARBA00022755"/>
    </source>
</evidence>
<evidence type="ECO:0000256" key="3">
    <source>
        <dbReference type="ARBA" id="ARBA00007667"/>
    </source>
</evidence>
<accession>A0A8J7S6F8</accession>
<dbReference type="GO" id="GO:0003937">
    <property type="term" value="F:IMP cyclohydrolase activity"/>
    <property type="evidence" value="ECO:0007669"/>
    <property type="project" value="UniProtKB-UniRule"/>
</dbReference>
<keyword evidence="5 10" id="KW-0658">Purine biosynthesis</keyword>
<keyword evidence="7 10" id="KW-0511">Multifunctional enzyme</keyword>
<dbReference type="PANTHER" id="PTHR11692">
    <property type="entry name" value="BIFUNCTIONAL PURINE BIOSYNTHESIS PROTEIN PURH"/>
    <property type="match status" value="1"/>
</dbReference>
<evidence type="ECO:0000256" key="6">
    <source>
        <dbReference type="ARBA" id="ARBA00022801"/>
    </source>
</evidence>
<dbReference type="HAMAP" id="MF_00139">
    <property type="entry name" value="PurH"/>
    <property type="match status" value="1"/>
</dbReference>
<dbReference type="PANTHER" id="PTHR11692:SF0">
    <property type="entry name" value="BIFUNCTIONAL PURINE BIOSYNTHESIS PROTEIN ATIC"/>
    <property type="match status" value="1"/>
</dbReference>
<evidence type="ECO:0000256" key="4">
    <source>
        <dbReference type="ARBA" id="ARBA00022679"/>
    </source>
</evidence>
<comment type="caution">
    <text evidence="12">The sequence shown here is derived from an EMBL/GenBank/DDBJ whole genome shotgun (WGS) entry which is preliminary data.</text>
</comment>
<dbReference type="NCBIfam" id="TIGR00355">
    <property type="entry name" value="purH"/>
    <property type="match status" value="1"/>
</dbReference>
<organism evidence="12 13">
    <name type="scientific">Natronogracilivirga saccharolytica</name>
    <dbReference type="NCBI Taxonomy" id="2812953"/>
    <lineage>
        <taxon>Bacteria</taxon>
        <taxon>Pseudomonadati</taxon>
        <taxon>Balneolota</taxon>
        <taxon>Balneolia</taxon>
        <taxon>Balneolales</taxon>
        <taxon>Cyclonatronaceae</taxon>
        <taxon>Natronogracilivirga</taxon>
    </lineage>
</organism>
<evidence type="ECO:0000256" key="10">
    <source>
        <dbReference type="HAMAP-Rule" id="MF_00139"/>
    </source>
</evidence>
<dbReference type="CDD" id="cd01421">
    <property type="entry name" value="IMPCH"/>
    <property type="match status" value="1"/>
</dbReference>
<sequence>MDTFLNQLADIKVKRALISVFDKSGIAEFARTLHELGIEIISTGGTAEILRENGLKITDVSEVTNFPECLDGRVKTLHPHIHGGLLARPGKKDHADTLADLGIEPFELVVVNLYPFQDAITQKPDDTGHAVENIDIGGPAMIRAAAKNFENACVVTNPRNYPSVTAELKSKNGSIGAAQRIRLASEAFRLTSHYDLHITEKLAKTANAHFSEPGDEKISRVPGHLTISAPSHQTLRYGENPHQSAGVFGNPGEFIECFHGKKLSYNNYLDIDSALQLGADFHPDEISPEESLCAIFKHNIPCGVALAGSSAEAWEQAFATDTVSPFGGVILFNRKVDPDTAKAVDRIFSEIIIAPDFDEDALELLTEKSNRRLVRIKKWPDGSRPHIRTITGGYLWQEADFGFGTETRETVTQLEPDSNQQKSLEFAWKVVKHVKSNAIVYASGQRTIGIGTGQPNRIDASRLAVQKAREFGHSLNKSVLASDAFFPFADGVEVAAESGSRAIIQPGGSIRDDEVIQKADDLGISMIFTGLRHFRH</sequence>